<dbReference type="InterPro" id="IPR024079">
    <property type="entry name" value="MetalloPept_cat_dom_sf"/>
</dbReference>
<keyword evidence="3" id="KW-0479">Metal-binding</keyword>
<comment type="caution">
    <text evidence="9">The sequence shown here is derived from an EMBL/GenBank/DDBJ whole genome shotgun (WGS) entry which is preliminary data.</text>
</comment>
<gene>
    <name evidence="9" type="ORF">AVEN_275489_1</name>
</gene>
<dbReference type="AlphaFoldDB" id="A0A4Y2LCR4"/>
<evidence type="ECO:0000256" key="2">
    <source>
        <dbReference type="ARBA" id="ARBA00022670"/>
    </source>
</evidence>
<evidence type="ECO:0000256" key="5">
    <source>
        <dbReference type="ARBA" id="ARBA00022833"/>
    </source>
</evidence>
<name>A0A4Y2LCR4_ARAVE</name>
<comment type="caution">
    <text evidence="7">Lacks conserved residue(s) required for the propagation of feature annotation.</text>
</comment>
<evidence type="ECO:0000256" key="6">
    <source>
        <dbReference type="ARBA" id="ARBA00023049"/>
    </source>
</evidence>
<keyword evidence="4" id="KW-0378">Hydrolase</keyword>
<dbReference type="GO" id="GO:0006508">
    <property type="term" value="P:proteolysis"/>
    <property type="evidence" value="ECO:0007669"/>
    <property type="project" value="UniProtKB-KW"/>
</dbReference>
<dbReference type="GO" id="GO:0046872">
    <property type="term" value="F:metal ion binding"/>
    <property type="evidence" value="ECO:0007669"/>
    <property type="project" value="UniProtKB-KW"/>
</dbReference>
<evidence type="ECO:0000313" key="9">
    <source>
        <dbReference type="EMBL" id="GBN11396.1"/>
    </source>
</evidence>
<keyword evidence="10" id="KW-1185">Reference proteome</keyword>
<comment type="cofactor">
    <cofactor evidence="1">
        <name>Zn(2+)</name>
        <dbReference type="ChEBI" id="CHEBI:29105"/>
    </cofactor>
</comment>
<evidence type="ECO:0000313" key="10">
    <source>
        <dbReference type="Proteomes" id="UP000499080"/>
    </source>
</evidence>
<dbReference type="PANTHER" id="PTHR10127:SF780">
    <property type="entry name" value="METALLOENDOPEPTIDASE"/>
    <property type="match status" value="1"/>
</dbReference>
<dbReference type="OrthoDB" id="6378004at2759"/>
<evidence type="ECO:0000256" key="3">
    <source>
        <dbReference type="ARBA" id="ARBA00022723"/>
    </source>
</evidence>
<keyword evidence="6" id="KW-0482">Metalloprotease</keyword>
<reference evidence="9 10" key="1">
    <citation type="journal article" date="2019" name="Sci. Rep.">
        <title>Orb-weaving spider Araneus ventricosus genome elucidates the spidroin gene catalogue.</title>
        <authorList>
            <person name="Kono N."/>
            <person name="Nakamura H."/>
            <person name="Ohtoshi R."/>
            <person name="Moran D.A.P."/>
            <person name="Shinohara A."/>
            <person name="Yoshida Y."/>
            <person name="Fujiwara M."/>
            <person name="Mori M."/>
            <person name="Tomita M."/>
            <person name="Arakawa K."/>
        </authorList>
    </citation>
    <scope>NUCLEOTIDE SEQUENCE [LARGE SCALE GENOMIC DNA]</scope>
</reference>
<dbReference type="EMBL" id="BGPR01005570">
    <property type="protein sequence ID" value="GBN11396.1"/>
    <property type="molecule type" value="Genomic_DNA"/>
</dbReference>
<dbReference type="PROSITE" id="PS51864">
    <property type="entry name" value="ASTACIN"/>
    <property type="match status" value="1"/>
</dbReference>
<accession>A0A4Y2LCR4</accession>
<evidence type="ECO:0000256" key="4">
    <source>
        <dbReference type="ARBA" id="ARBA00022801"/>
    </source>
</evidence>
<dbReference type="PANTHER" id="PTHR10127">
    <property type="entry name" value="DISCOIDIN, CUB, EGF, LAMININ , AND ZINC METALLOPROTEASE DOMAIN CONTAINING"/>
    <property type="match status" value="1"/>
</dbReference>
<dbReference type="InterPro" id="IPR001506">
    <property type="entry name" value="Peptidase_M12A"/>
</dbReference>
<dbReference type="Pfam" id="PF01400">
    <property type="entry name" value="Astacin"/>
    <property type="match status" value="1"/>
</dbReference>
<sequence length="110" mass="12873">MWAYVTSMVKRSPTDVPGSLKKWLPILVSSWSCMETSFEKYRPHEIDTMSLDYDYRSVMHYRPYMYAVDRSYPTLKPSDNQVPLEALGHGQAEGTFTDLDIEKIKTFYEC</sequence>
<evidence type="ECO:0000256" key="1">
    <source>
        <dbReference type="ARBA" id="ARBA00001947"/>
    </source>
</evidence>
<dbReference type="GO" id="GO:0004222">
    <property type="term" value="F:metalloendopeptidase activity"/>
    <property type="evidence" value="ECO:0007669"/>
    <property type="project" value="InterPro"/>
</dbReference>
<keyword evidence="5" id="KW-0862">Zinc</keyword>
<evidence type="ECO:0000256" key="7">
    <source>
        <dbReference type="PROSITE-ProRule" id="PRU01211"/>
    </source>
</evidence>
<dbReference type="Gene3D" id="3.40.390.10">
    <property type="entry name" value="Collagenase (Catalytic Domain)"/>
    <property type="match status" value="1"/>
</dbReference>
<keyword evidence="2" id="KW-0645">Protease</keyword>
<evidence type="ECO:0000259" key="8">
    <source>
        <dbReference type="PROSITE" id="PS51864"/>
    </source>
</evidence>
<dbReference type="Proteomes" id="UP000499080">
    <property type="component" value="Unassembled WGS sequence"/>
</dbReference>
<proteinExistence type="predicted"/>
<feature type="domain" description="Peptidase M12A" evidence="8">
    <location>
        <begin position="1"/>
        <end position="110"/>
    </location>
</feature>
<protein>
    <recommendedName>
        <fullName evidence="8">Peptidase M12A domain-containing protein</fullName>
    </recommendedName>
</protein>
<organism evidence="9 10">
    <name type="scientific">Araneus ventricosus</name>
    <name type="common">Orbweaver spider</name>
    <name type="synonym">Epeira ventricosa</name>
    <dbReference type="NCBI Taxonomy" id="182803"/>
    <lineage>
        <taxon>Eukaryota</taxon>
        <taxon>Metazoa</taxon>
        <taxon>Ecdysozoa</taxon>
        <taxon>Arthropoda</taxon>
        <taxon>Chelicerata</taxon>
        <taxon>Arachnida</taxon>
        <taxon>Araneae</taxon>
        <taxon>Araneomorphae</taxon>
        <taxon>Entelegynae</taxon>
        <taxon>Araneoidea</taxon>
        <taxon>Araneidae</taxon>
        <taxon>Araneus</taxon>
    </lineage>
</organism>
<dbReference type="SUPFAM" id="SSF55486">
    <property type="entry name" value="Metalloproteases ('zincins'), catalytic domain"/>
    <property type="match status" value="1"/>
</dbReference>